<dbReference type="InParanoid" id="D7FWX2"/>
<evidence type="ECO:0000313" key="4">
    <source>
        <dbReference type="Proteomes" id="UP000002630"/>
    </source>
</evidence>
<keyword evidence="2" id="KW-0472">Membrane</keyword>
<reference evidence="3 4" key="1">
    <citation type="journal article" date="2010" name="Nature">
        <title>The Ectocarpus genome and the independent evolution of multicellularity in brown algae.</title>
        <authorList>
            <person name="Cock J.M."/>
            <person name="Sterck L."/>
            <person name="Rouze P."/>
            <person name="Scornet D."/>
            <person name="Allen A.E."/>
            <person name="Amoutzias G."/>
            <person name="Anthouard V."/>
            <person name="Artiguenave F."/>
            <person name="Aury J.M."/>
            <person name="Badger J.H."/>
            <person name="Beszteri B."/>
            <person name="Billiau K."/>
            <person name="Bonnet E."/>
            <person name="Bothwell J.H."/>
            <person name="Bowler C."/>
            <person name="Boyen C."/>
            <person name="Brownlee C."/>
            <person name="Carrano C.J."/>
            <person name="Charrier B."/>
            <person name="Cho G.Y."/>
            <person name="Coelho S.M."/>
            <person name="Collen J."/>
            <person name="Corre E."/>
            <person name="Da Silva C."/>
            <person name="Delage L."/>
            <person name="Delaroque N."/>
            <person name="Dittami S.M."/>
            <person name="Doulbeau S."/>
            <person name="Elias M."/>
            <person name="Farnham G."/>
            <person name="Gachon C.M."/>
            <person name="Gschloessl B."/>
            <person name="Heesch S."/>
            <person name="Jabbari K."/>
            <person name="Jubin C."/>
            <person name="Kawai H."/>
            <person name="Kimura K."/>
            <person name="Kloareg B."/>
            <person name="Kupper F.C."/>
            <person name="Lang D."/>
            <person name="Le Bail A."/>
            <person name="Leblanc C."/>
            <person name="Lerouge P."/>
            <person name="Lohr M."/>
            <person name="Lopez P.J."/>
            <person name="Martens C."/>
            <person name="Maumus F."/>
            <person name="Michel G."/>
            <person name="Miranda-Saavedra D."/>
            <person name="Morales J."/>
            <person name="Moreau H."/>
            <person name="Motomura T."/>
            <person name="Nagasato C."/>
            <person name="Napoli C.A."/>
            <person name="Nelson D.R."/>
            <person name="Nyvall-Collen P."/>
            <person name="Peters A.F."/>
            <person name="Pommier C."/>
            <person name="Potin P."/>
            <person name="Poulain J."/>
            <person name="Quesneville H."/>
            <person name="Read B."/>
            <person name="Rensing S.A."/>
            <person name="Ritter A."/>
            <person name="Rousvoal S."/>
            <person name="Samanta M."/>
            <person name="Samson G."/>
            <person name="Schroeder D.C."/>
            <person name="Segurens B."/>
            <person name="Strittmatter M."/>
            <person name="Tonon T."/>
            <person name="Tregear J.W."/>
            <person name="Valentin K."/>
            <person name="von Dassow P."/>
            <person name="Yamagishi T."/>
            <person name="Van de Peer Y."/>
            <person name="Wincker P."/>
        </authorList>
    </citation>
    <scope>NUCLEOTIDE SEQUENCE [LARGE SCALE GENOMIC DNA]</scope>
    <source>
        <strain evidence="4">Ec32 / CCAP1310/4</strain>
    </source>
</reference>
<feature type="compositionally biased region" description="Polar residues" evidence="1">
    <location>
        <begin position="417"/>
        <end position="436"/>
    </location>
</feature>
<dbReference type="EMBL" id="FN649739">
    <property type="protein sequence ID" value="CBJ32210.1"/>
    <property type="molecule type" value="Genomic_DNA"/>
</dbReference>
<dbReference type="InterPro" id="IPR036770">
    <property type="entry name" value="Ankyrin_rpt-contain_sf"/>
</dbReference>
<gene>
    <name evidence="3" type="ORF">Esi_0317_0006</name>
</gene>
<feature type="compositionally biased region" description="Polar residues" evidence="1">
    <location>
        <begin position="62"/>
        <end position="81"/>
    </location>
</feature>
<keyword evidence="2" id="KW-1133">Transmembrane helix</keyword>
<feature type="transmembrane region" description="Helical" evidence="2">
    <location>
        <begin position="281"/>
        <end position="302"/>
    </location>
</feature>
<feature type="compositionally biased region" description="Polar residues" evidence="1">
    <location>
        <begin position="386"/>
        <end position="395"/>
    </location>
</feature>
<organism evidence="3 4">
    <name type="scientific">Ectocarpus siliculosus</name>
    <name type="common">Brown alga</name>
    <name type="synonym">Conferva siliculosa</name>
    <dbReference type="NCBI Taxonomy" id="2880"/>
    <lineage>
        <taxon>Eukaryota</taxon>
        <taxon>Sar</taxon>
        <taxon>Stramenopiles</taxon>
        <taxon>Ochrophyta</taxon>
        <taxon>PX clade</taxon>
        <taxon>Phaeophyceae</taxon>
        <taxon>Ectocarpales</taxon>
        <taxon>Ectocarpaceae</taxon>
        <taxon>Ectocarpus</taxon>
    </lineage>
</organism>
<dbReference type="Gene3D" id="1.25.40.20">
    <property type="entry name" value="Ankyrin repeat-containing domain"/>
    <property type="match status" value="1"/>
</dbReference>
<proteinExistence type="predicted"/>
<feature type="transmembrane region" description="Helical" evidence="2">
    <location>
        <begin position="250"/>
        <end position="269"/>
    </location>
</feature>
<feature type="region of interest" description="Disordered" evidence="1">
    <location>
        <begin position="382"/>
        <end position="477"/>
    </location>
</feature>
<accession>D7FWX2</accession>
<dbReference type="SUPFAM" id="SSF48403">
    <property type="entry name" value="Ankyrin repeat"/>
    <property type="match status" value="1"/>
</dbReference>
<evidence type="ECO:0000313" key="3">
    <source>
        <dbReference type="EMBL" id="CBJ32210.1"/>
    </source>
</evidence>
<dbReference type="OrthoDB" id="10320427at2759"/>
<dbReference type="Proteomes" id="UP000002630">
    <property type="component" value="Linkage Group LG14"/>
</dbReference>
<evidence type="ECO:0008006" key="5">
    <source>
        <dbReference type="Google" id="ProtNLM"/>
    </source>
</evidence>
<keyword evidence="2" id="KW-0812">Transmembrane</keyword>
<feature type="region of interest" description="Disordered" evidence="1">
    <location>
        <begin position="62"/>
        <end position="127"/>
    </location>
</feature>
<protein>
    <recommendedName>
        <fullName evidence="5">Ankyrin repeat protein</fullName>
    </recommendedName>
</protein>
<dbReference type="EMBL" id="FN648506">
    <property type="protein sequence ID" value="CBJ32210.1"/>
    <property type="molecule type" value="Genomic_DNA"/>
</dbReference>
<evidence type="ECO:0000256" key="1">
    <source>
        <dbReference type="SAM" id="MobiDB-lite"/>
    </source>
</evidence>
<sequence length="477" mass="51522">MQKQLDMVDVEGMTLLMHACSTSSSAVFQALSKTVQPSQFRDVIRATDAHGMTILHHAVNGNGNEQATTRSSTTAPSQTAPPQERLPSAGAGREGSTPTEPPSTAGERLATVTEGGGPVEGQESEDVPFVLDPRLPVIQAALEFARANLWMPEYRKLLEARDGWHRSIIEHAIMSGRTQIFEAVFNAFRRDVHDEKIDLLLDPGVETSHAQTSLRRAMNSQEGTPMAQLVREKTTSLKSDVTKRKDDSTVAAKIQAFIPGNLIVIFQLLLPEFDESGDGPLYLLLVLCFIAPFWSWGAAMSVKRDPETTNTRASPAMFFWGVGTSKIAPNSFNWAESASAAALAVATIVIPALDTYFSGRGARATVSVVTIFFLNLMGGKKGKTTRAANRSNQLYGQDDDIVSQRNFPSKPPPYRSFVNTNPRTAGTHTMDANQTPAIRPAPLRTADAGGSPRSQRSKSSKSPVGSIWGDDGDAGVV</sequence>
<name>D7FWX2_ECTSI</name>
<keyword evidence="4" id="KW-1185">Reference proteome</keyword>
<evidence type="ECO:0000256" key="2">
    <source>
        <dbReference type="SAM" id="Phobius"/>
    </source>
</evidence>
<dbReference type="AlphaFoldDB" id="D7FWX2"/>